<dbReference type="AlphaFoldDB" id="A0A1F5SE67"/>
<dbReference type="Proteomes" id="UP000178367">
    <property type="component" value="Unassembled WGS sequence"/>
</dbReference>
<protein>
    <recommendedName>
        <fullName evidence="1">Glycogen debranching enzyme C-terminal domain-containing protein</fullName>
    </recommendedName>
</protein>
<dbReference type="InterPro" id="IPR012341">
    <property type="entry name" value="6hp_glycosidase-like_sf"/>
</dbReference>
<sequence length="383" mass="44021">MSTINQAYAKAIEILFACTKKQGFYASGLPGGYEATWARDSMITSLGASLVGDKFKKPFKNSLDLLTANQTERGLIPNCVGSYNTERQSDVTFNSIDAPQWYILGHYVYARAYRDHGLIAAHKDNIDRALSWLLYQDPNEDKLIVQQPTMDWMDAFPHKYGRVLHTQALEYAVLRATGNNELAAHIKSIVNGEIQKYLSLWDARLGYYRPWIWKDHDGDRETEDWFDCLANLLAIITGLATDKIAKSILRYIEKNKIDRPYPCKTIWPPLKKGDPGWHTYFEKCDARRPLEYSNAGIWPMIGAFYVVALVKMKKFKKAGQELERLAEGNLKKLITRDFCEGYEFNEWLHGKSGEPKGEPYQAWSAGTYIYAYECVKRKKVIFF</sequence>
<evidence type="ECO:0000313" key="2">
    <source>
        <dbReference type="EMBL" id="OGF24939.1"/>
    </source>
</evidence>
<feature type="domain" description="Glycogen debranching enzyme C-terminal" evidence="1">
    <location>
        <begin position="33"/>
        <end position="367"/>
    </location>
</feature>
<evidence type="ECO:0000259" key="1">
    <source>
        <dbReference type="Pfam" id="PF06202"/>
    </source>
</evidence>
<dbReference type="Gene3D" id="1.50.10.10">
    <property type="match status" value="1"/>
</dbReference>
<organism evidence="2 3">
    <name type="scientific">Candidatus Falkowbacteria bacterium RIFOXYA2_FULL_47_19</name>
    <dbReference type="NCBI Taxonomy" id="1797994"/>
    <lineage>
        <taxon>Bacteria</taxon>
        <taxon>Candidatus Falkowiibacteriota</taxon>
    </lineage>
</organism>
<evidence type="ECO:0000313" key="3">
    <source>
        <dbReference type="Proteomes" id="UP000178367"/>
    </source>
</evidence>
<dbReference type="SUPFAM" id="SSF48208">
    <property type="entry name" value="Six-hairpin glycosidases"/>
    <property type="match status" value="1"/>
</dbReference>
<accession>A0A1F5SE67</accession>
<dbReference type="InterPro" id="IPR032790">
    <property type="entry name" value="GDE_C"/>
</dbReference>
<dbReference type="Pfam" id="PF06202">
    <property type="entry name" value="GDE_C"/>
    <property type="match status" value="1"/>
</dbReference>
<dbReference type="InterPro" id="IPR008928">
    <property type="entry name" value="6-hairpin_glycosidase_sf"/>
</dbReference>
<gene>
    <name evidence="2" type="ORF">A2227_04600</name>
</gene>
<proteinExistence type="predicted"/>
<dbReference type="STRING" id="1797994.A2227_04600"/>
<name>A0A1F5SE67_9BACT</name>
<dbReference type="EMBL" id="MFGB01000025">
    <property type="protein sequence ID" value="OGF24939.1"/>
    <property type="molecule type" value="Genomic_DNA"/>
</dbReference>
<reference evidence="2 3" key="1">
    <citation type="journal article" date="2016" name="Nat. Commun.">
        <title>Thousands of microbial genomes shed light on interconnected biogeochemical processes in an aquifer system.</title>
        <authorList>
            <person name="Anantharaman K."/>
            <person name="Brown C.T."/>
            <person name="Hug L.A."/>
            <person name="Sharon I."/>
            <person name="Castelle C.J."/>
            <person name="Probst A.J."/>
            <person name="Thomas B.C."/>
            <person name="Singh A."/>
            <person name="Wilkins M.J."/>
            <person name="Karaoz U."/>
            <person name="Brodie E.L."/>
            <person name="Williams K.H."/>
            <person name="Hubbard S.S."/>
            <person name="Banfield J.F."/>
        </authorList>
    </citation>
    <scope>NUCLEOTIDE SEQUENCE [LARGE SCALE GENOMIC DNA]</scope>
</reference>
<comment type="caution">
    <text evidence="2">The sequence shown here is derived from an EMBL/GenBank/DDBJ whole genome shotgun (WGS) entry which is preliminary data.</text>
</comment>
<dbReference type="GO" id="GO:0005975">
    <property type="term" value="P:carbohydrate metabolic process"/>
    <property type="evidence" value="ECO:0007669"/>
    <property type="project" value="InterPro"/>
</dbReference>